<dbReference type="Gene3D" id="3.40.50.1820">
    <property type="entry name" value="alpha/beta hydrolase"/>
    <property type="match status" value="1"/>
</dbReference>
<dbReference type="Pfam" id="PF12697">
    <property type="entry name" value="Abhydrolase_6"/>
    <property type="match status" value="1"/>
</dbReference>
<feature type="domain" description="AB hydrolase-1" evidence="1">
    <location>
        <begin position="25"/>
        <end position="267"/>
    </location>
</feature>
<dbReference type="InterPro" id="IPR000073">
    <property type="entry name" value="AB_hydrolase_1"/>
</dbReference>
<dbReference type="AlphaFoldDB" id="A0A561BYA3"/>
<accession>A0A561BYA3</accession>
<name>A0A561BYA3_9ACTN</name>
<evidence type="ECO:0000313" key="2">
    <source>
        <dbReference type="EMBL" id="TWD83875.1"/>
    </source>
</evidence>
<evidence type="ECO:0000259" key="1">
    <source>
        <dbReference type="Pfam" id="PF12697"/>
    </source>
</evidence>
<organism evidence="2 3">
    <name type="scientific">Kribbella amoyensis</name>
    <dbReference type="NCBI Taxonomy" id="996641"/>
    <lineage>
        <taxon>Bacteria</taxon>
        <taxon>Bacillati</taxon>
        <taxon>Actinomycetota</taxon>
        <taxon>Actinomycetes</taxon>
        <taxon>Propionibacteriales</taxon>
        <taxon>Kribbellaceae</taxon>
        <taxon>Kribbella</taxon>
    </lineage>
</organism>
<keyword evidence="3" id="KW-1185">Reference proteome</keyword>
<evidence type="ECO:0000313" key="3">
    <source>
        <dbReference type="Proteomes" id="UP000318380"/>
    </source>
</evidence>
<dbReference type="Proteomes" id="UP000318380">
    <property type="component" value="Unassembled WGS sequence"/>
</dbReference>
<dbReference type="EMBL" id="VIVK01000001">
    <property type="protein sequence ID" value="TWD83875.1"/>
    <property type="molecule type" value="Genomic_DNA"/>
</dbReference>
<sequence length="299" mass="32746">MERKSRQLGDTTLEYVDTGTGDRPVVFLHGALMDERLWEPVVELLRPHLRCIVPVLPLGAHRLPRPEGADQSPAAVARLVGELIRSLGLREVTLVGNDTGGALAQLLVAEQPDLVDRLVLVSSDAFENFPPGLPGRTMAIASAVPGGLRMAMATLRIPALRRLPMTFGWMAKRPIDAAVFGAWLAAFGADGRVRRDVIRMMKAVDRRQLVDAVERLHRFEGGALIVWAAEDRVMPVEHAERLSRALRNSEVKLVDDSYTLVPLDQPDHLAALIADFVTSASRSAQVPVEESAPAKPIHR</sequence>
<dbReference type="OrthoDB" id="3400345at2"/>
<dbReference type="InterPro" id="IPR029058">
    <property type="entry name" value="AB_hydrolase_fold"/>
</dbReference>
<proteinExistence type="predicted"/>
<protein>
    <submittedName>
        <fullName evidence="2">Pimeloyl-ACP methyl ester carboxylesterase</fullName>
    </submittedName>
</protein>
<dbReference type="InterPro" id="IPR050266">
    <property type="entry name" value="AB_hydrolase_sf"/>
</dbReference>
<dbReference type="GO" id="GO:0003824">
    <property type="term" value="F:catalytic activity"/>
    <property type="evidence" value="ECO:0007669"/>
    <property type="project" value="UniProtKB-ARBA"/>
</dbReference>
<gene>
    <name evidence="2" type="ORF">FB561_5044</name>
</gene>
<dbReference type="PRINTS" id="PR00111">
    <property type="entry name" value="ABHYDROLASE"/>
</dbReference>
<reference evidence="2 3" key="1">
    <citation type="submission" date="2019-06" db="EMBL/GenBank/DDBJ databases">
        <title>Sequencing the genomes of 1000 actinobacteria strains.</title>
        <authorList>
            <person name="Klenk H.-P."/>
        </authorList>
    </citation>
    <scope>NUCLEOTIDE SEQUENCE [LARGE SCALE GENOMIC DNA]</scope>
    <source>
        <strain evidence="2 3">DSM 24683</strain>
    </source>
</reference>
<comment type="caution">
    <text evidence="2">The sequence shown here is derived from an EMBL/GenBank/DDBJ whole genome shotgun (WGS) entry which is preliminary data.</text>
</comment>
<dbReference type="PANTHER" id="PTHR43798">
    <property type="entry name" value="MONOACYLGLYCEROL LIPASE"/>
    <property type="match status" value="1"/>
</dbReference>
<dbReference type="SUPFAM" id="SSF53474">
    <property type="entry name" value="alpha/beta-Hydrolases"/>
    <property type="match status" value="1"/>
</dbReference>